<evidence type="ECO:0000256" key="1">
    <source>
        <dbReference type="SAM" id="Phobius"/>
    </source>
</evidence>
<reference evidence="2 3" key="1">
    <citation type="submission" date="2018-11" db="EMBL/GenBank/DDBJ databases">
        <title>Draft genome sequence of Cellulomonas takizawaensis strain TKZ-21.</title>
        <authorList>
            <person name="Yamamura H."/>
            <person name="Hayashi T."/>
            <person name="Hamada M."/>
            <person name="Serisawa Y."/>
            <person name="Matsuyama K."/>
            <person name="Nakagawa Y."/>
            <person name="Otoguro M."/>
            <person name="Yanagida F."/>
            <person name="Hayakawa M."/>
        </authorList>
    </citation>
    <scope>NUCLEOTIDE SEQUENCE [LARGE SCALE GENOMIC DNA]</scope>
    <source>
        <strain evidence="2 3">TKZ-21</strain>
    </source>
</reference>
<keyword evidence="1" id="KW-0472">Membrane</keyword>
<evidence type="ECO:0000313" key="2">
    <source>
        <dbReference type="EMBL" id="GCD19026.1"/>
    </source>
</evidence>
<sequence length="237" mass="24130">MRAVPVAVATSPLAVVPDARVLAPAAPPAPVAAPRGMRHQRRRLHAALGPRVMRAVVVTATTLALVPALSLVAGASGAVSGAPTTTALGAVAQGGLLVAALVAVAVWLSGSAVGVPVGTVAAWLALRPLAVRDLRRLEAALAGVTVVQGVGIRPGYGRSRAVELADGSVVTITRLVERDDRGRQVGFTRSGGVDRVSRAAAAMALTAHQQAVGETPWFPSLVDGRRPQRWGTFGTTP</sequence>
<dbReference type="Proteomes" id="UP000288246">
    <property type="component" value="Unassembled WGS sequence"/>
</dbReference>
<accession>A0A401UWG7</accession>
<feature type="transmembrane region" description="Helical" evidence="1">
    <location>
        <begin position="52"/>
        <end position="76"/>
    </location>
</feature>
<organism evidence="2 3">
    <name type="scientific">Cellulomonas algicola</name>
    <dbReference type="NCBI Taxonomy" id="2071633"/>
    <lineage>
        <taxon>Bacteria</taxon>
        <taxon>Bacillati</taxon>
        <taxon>Actinomycetota</taxon>
        <taxon>Actinomycetes</taxon>
        <taxon>Micrococcales</taxon>
        <taxon>Cellulomonadaceae</taxon>
        <taxon>Cellulomonas</taxon>
    </lineage>
</organism>
<keyword evidence="1" id="KW-0812">Transmembrane</keyword>
<keyword evidence="1" id="KW-1133">Transmembrane helix</keyword>
<dbReference type="EMBL" id="BHYL01000044">
    <property type="protein sequence ID" value="GCD19026.1"/>
    <property type="molecule type" value="Genomic_DNA"/>
</dbReference>
<name>A0A401UWG7_9CELL</name>
<protein>
    <submittedName>
        <fullName evidence="2">Uncharacterized protein</fullName>
    </submittedName>
</protein>
<keyword evidence="3" id="KW-1185">Reference proteome</keyword>
<dbReference type="AlphaFoldDB" id="A0A401UWG7"/>
<proteinExistence type="predicted"/>
<feature type="transmembrane region" description="Helical" evidence="1">
    <location>
        <begin position="96"/>
        <end position="126"/>
    </location>
</feature>
<evidence type="ECO:0000313" key="3">
    <source>
        <dbReference type="Proteomes" id="UP000288246"/>
    </source>
</evidence>
<gene>
    <name evidence="2" type="ORF">CTKZ_05880</name>
</gene>
<comment type="caution">
    <text evidence="2">The sequence shown here is derived from an EMBL/GenBank/DDBJ whole genome shotgun (WGS) entry which is preliminary data.</text>
</comment>